<accession>A0A0E0AFJ5</accession>
<dbReference type="HOGENOM" id="CLU_2363153_0_0_1"/>
<keyword evidence="2" id="KW-1185">Reference proteome</keyword>
<dbReference type="Gramene" id="OGLUM07G01870.1">
    <property type="protein sequence ID" value="OGLUM07G01870.1"/>
    <property type="gene ID" value="OGLUM07G01870"/>
</dbReference>
<dbReference type="EnsemblPlants" id="OGLUM07G01870.1">
    <property type="protein sequence ID" value="OGLUM07G01870.1"/>
    <property type="gene ID" value="OGLUM07G01870"/>
</dbReference>
<sequence length="96" mass="10780">MATDDRPETVDGKYAVGLCPHVTSRIKMPKAYTSVRGVALPWPQWFAYLNGSHGHLDLCGLFVVVNPYLHWLVATEGQIVEDTLVITIETSWLRLN</sequence>
<proteinExistence type="predicted"/>
<reference evidence="1" key="2">
    <citation type="submission" date="2018-05" db="EMBL/GenBank/DDBJ databases">
        <title>OgluRS3 (Oryza glumaepatula Reference Sequence Version 3).</title>
        <authorList>
            <person name="Zhang J."/>
            <person name="Kudrna D."/>
            <person name="Lee S."/>
            <person name="Talag J."/>
            <person name="Welchert J."/>
            <person name="Wing R.A."/>
        </authorList>
    </citation>
    <scope>NUCLEOTIDE SEQUENCE [LARGE SCALE GENOMIC DNA]</scope>
</reference>
<evidence type="ECO:0000313" key="2">
    <source>
        <dbReference type="Proteomes" id="UP000026961"/>
    </source>
</evidence>
<organism evidence="1">
    <name type="scientific">Oryza glumipatula</name>
    <dbReference type="NCBI Taxonomy" id="40148"/>
    <lineage>
        <taxon>Eukaryota</taxon>
        <taxon>Viridiplantae</taxon>
        <taxon>Streptophyta</taxon>
        <taxon>Embryophyta</taxon>
        <taxon>Tracheophyta</taxon>
        <taxon>Spermatophyta</taxon>
        <taxon>Magnoliopsida</taxon>
        <taxon>Liliopsida</taxon>
        <taxon>Poales</taxon>
        <taxon>Poaceae</taxon>
        <taxon>BOP clade</taxon>
        <taxon>Oryzoideae</taxon>
        <taxon>Oryzeae</taxon>
        <taxon>Oryzinae</taxon>
        <taxon>Oryza</taxon>
    </lineage>
</organism>
<reference evidence="1" key="1">
    <citation type="submission" date="2015-04" db="UniProtKB">
        <authorList>
            <consortium name="EnsemblPlants"/>
        </authorList>
    </citation>
    <scope>IDENTIFICATION</scope>
</reference>
<evidence type="ECO:0000313" key="1">
    <source>
        <dbReference type="EnsemblPlants" id="OGLUM07G01870.1"/>
    </source>
</evidence>
<protein>
    <submittedName>
        <fullName evidence="1">Uncharacterized protein</fullName>
    </submittedName>
</protein>
<name>A0A0E0AFJ5_9ORYZ</name>
<dbReference type="Proteomes" id="UP000026961">
    <property type="component" value="Chromosome 7"/>
</dbReference>
<dbReference type="AlphaFoldDB" id="A0A0E0AFJ5"/>